<organism evidence="1 2">
    <name type="scientific">Chitinibacter bivalviorum</name>
    <dbReference type="NCBI Taxonomy" id="2739434"/>
    <lineage>
        <taxon>Bacteria</taxon>
        <taxon>Pseudomonadati</taxon>
        <taxon>Pseudomonadota</taxon>
        <taxon>Betaproteobacteria</taxon>
        <taxon>Neisseriales</taxon>
        <taxon>Chitinibacteraceae</taxon>
        <taxon>Chitinibacter</taxon>
    </lineage>
</organism>
<reference evidence="1 2" key="1">
    <citation type="submission" date="2020-07" db="EMBL/GenBank/DDBJ databases">
        <title>Complete genome sequence of Chitinibacter sp. 2T18.</title>
        <authorList>
            <person name="Bae J.-W."/>
            <person name="Choi J.-W."/>
        </authorList>
    </citation>
    <scope>NUCLEOTIDE SEQUENCE [LARGE SCALE GENOMIC DNA]</scope>
    <source>
        <strain evidence="1 2">2T18</strain>
    </source>
</reference>
<accession>A0A7H9BLW2</accession>
<evidence type="ECO:0000313" key="1">
    <source>
        <dbReference type="EMBL" id="QLG89667.1"/>
    </source>
</evidence>
<keyword evidence="2" id="KW-1185">Reference proteome</keyword>
<dbReference type="Proteomes" id="UP000509597">
    <property type="component" value="Chromosome"/>
</dbReference>
<sequence>MARRIFTSSSKELICIITLLAIGLLLHSIGSVHLNQHRSVKTQDDNLTIAMPVEVQLLTSAGDRYLAANINVFRAIMVSYQPDQITVNTQAKLQTEAATFNPAHEDNYYLAAATLSWQNAVPAAQQVLKRAMDHRQFDLYPPFYYGFNLRYFLHDTIGGARYIEEAAKRTNGGNQQALFAIAARWYEKAPDTQEAINIVRAMHKQSRDPALRKYLEQRISRLEGLATLKIAATQFIKLKKKPAKELSDFVNSGLLESIPLDPTGLGYEIDQQGTPILGNAVNKKP</sequence>
<dbReference type="RefSeq" id="WP_179356604.1">
    <property type="nucleotide sequence ID" value="NZ_CP058627.1"/>
</dbReference>
<proteinExistence type="predicted"/>
<dbReference type="EMBL" id="CP058627">
    <property type="protein sequence ID" value="QLG89667.1"/>
    <property type="molecule type" value="Genomic_DNA"/>
</dbReference>
<gene>
    <name evidence="1" type="ORF">HQ393_16210</name>
</gene>
<dbReference type="KEGG" id="chiz:HQ393_16210"/>
<evidence type="ECO:0000313" key="2">
    <source>
        <dbReference type="Proteomes" id="UP000509597"/>
    </source>
</evidence>
<dbReference type="AlphaFoldDB" id="A0A7H9BLW2"/>
<name>A0A7H9BLW2_9NEIS</name>
<protein>
    <submittedName>
        <fullName evidence="1">Uncharacterized protein</fullName>
    </submittedName>
</protein>